<dbReference type="PANTHER" id="PTHR12652">
    <property type="entry name" value="PEROXISOMAL BIOGENESIS FACTOR 11"/>
    <property type="match status" value="1"/>
</dbReference>
<feature type="chain" id="PRO_5046448412" evidence="8">
    <location>
        <begin position="34"/>
        <end position="234"/>
    </location>
</feature>
<dbReference type="InterPro" id="IPR008733">
    <property type="entry name" value="PEX11"/>
</dbReference>
<dbReference type="PANTHER" id="PTHR12652:SF10">
    <property type="entry name" value="PEROXISOMAL MEMBRANE PROTEIN 11C-RELATED"/>
    <property type="match status" value="1"/>
</dbReference>
<organism evidence="9 10">
    <name type="scientific">Vitis vinifera</name>
    <name type="common">Grape</name>
    <dbReference type="NCBI Taxonomy" id="29760"/>
    <lineage>
        <taxon>Eukaryota</taxon>
        <taxon>Viridiplantae</taxon>
        <taxon>Streptophyta</taxon>
        <taxon>Embryophyta</taxon>
        <taxon>Tracheophyta</taxon>
        <taxon>Spermatophyta</taxon>
        <taxon>Magnoliopsida</taxon>
        <taxon>eudicotyledons</taxon>
        <taxon>Gunneridae</taxon>
        <taxon>Pentapetalae</taxon>
        <taxon>rosids</taxon>
        <taxon>Vitales</taxon>
        <taxon>Vitaceae</taxon>
        <taxon>Viteae</taxon>
        <taxon>Vitis</taxon>
    </lineage>
</organism>
<keyword evidence="7" id="KW-0576">Peroxisome</keyword>
<evidence type="ECO:0000256" key="8">
    <source>
        <dbReference type="SAM" id="SignalP"/>
    </source>
</evidence>
<comment type="subcellular location">
    <subcellularLocation>
        <location evidence="2">Peroxisome membrane</location>
        <topology evidence="2">Multi-pass membrane protein</topology>
    </subcellularLocation>
</comment>
<name>A0ABY9BU82_VITVI</name>
<dbReference type="Pfam" id="PF05648">
    <property type="entry name" value="PEX11"/>
    <property type="match status" value="1"/>
</dbReference>
<evidence type="ECO:0000313" key="10">
    <source>
        <dbReference type="Proteomes" id="UP001227230"/>
    </source>
</evidence>
<accession>A0ABY9BU82</accession>
<keyword evidence="5" id="KW-0962">Peroxisome biogenesis</keyword>
<evidence type="ECO:0000256" key="7">
    <source>
        <dbReference type="ARBA" id="ARBA00023140"/>
    </source>
</evidence>
<evidence type="ECO:0000256" key="1">
    <source>
        <dbReference type="ARBA" id="ARBA00002503"/>
    </source>
</evidence>
<comment type="similarity">
    <text evidence="3">Belongs to the peroxin-11 family.</text>
</comment>
<feature type="signal peptide" evidence="8">
    <location>
        <begin position="1"/>
        <end position="33"/>
    </location>
</feature>
<comment type="function">
    <text evidence="1">Involved in peroxisomal proliferation. Promotes peroxisomal duplication, aggregation or elongation without fission.</text>
</comment>
<proteinExistence type="inferred from homology"/>
<sequence>MRSAKVGAYCPSPAPTLVVLVVLLVGSVQFVQCHNVDDYNEFDNPELLPLFTQLGYGQISNMTTMLSAEFQKRSNFCVKDPDADWNQAFNLSFNLDLLATCIQKTKGEFRLKDEYSGCNSSRTCSCNFPGTAQNVDKSTSLARKVFHLFKSVNDLHALISPAPQGTPLPLILLGKSKNALLSTFLFLDQIVWLGWKLVYVDHENDVLLVGMILGRSLWTGYTASRSFILKKSSR</sequence>
<keyword evidence="6" id="KW-0472">Membrane</keyword>
<protein>
    <submittedName>
        <fullName evidence="9">Uncharacterized protein</fullName>
    </submittedName>
</protein>
<keyword evidence="8" id="KW-0732">Signal</keyword>
<evidence type="ECO:0000256" key="4">
    <source>
        <dbReference type="ARBA" id="ARBA00011340"/>
    </source>
</evidence>
<gene>
    <name evidence="9" type="ORF">VitviT2T_005582</name>
</gene>
<evidence type="ECO:0000313" key="9">
    <source>
        <dbReference type="EMBL" id="WJZ86087.1"/>
    </source>
</evidence>
<keyword evidence="10" id="KW-1185">Reference proteome</keyword>
<evidence type="ECO:0000256" key="6">
    <source>
        <dbReference type="ARBA" id="ARBA00023136"/>
    </source>
</evidence>
<dbReference type="Proteomes" id="UP001227230">
    <property type="component" value="Chromosome 4"/>
</dbReference>
<evidence type="ECO:0000256" key="5">
    <source>
        <dbReference type="ARBA" id="ARBA00022593"/>
    </source>
</evidence>
<evidence type="ECO:0000256" key="2">
    <source>
        <dbReference type="ARBA" id="ARBA00004585"/>
    </source>
</evidence>
<comment type="subunit">
    <text evidence="4">Homooligomer. Interacts with ARC5 and FIS1B on peroxisomes.</text>
</comment>
<dbReference type="EMBL" id="CP126651">
    <property type="protein sequence ID" value="WJZ86087.1"/>
    <property type="molecule type" value="Genomic_DNA"/>
</dbReference>
<reference evidence="9 10" key="1">
    <citation type="journal article" date="2023" name="Hortic Res">
        <title>The complete reference genome for grapevine (Vitis vinifera L.) genetics and breeding.</title>
        <authorList>
            <person name="Shi X."/>
            <person name="Cao S."/>
            <person name="Wang X."/>
            <person name="Huang S."/>
            <person name="Wang Y."/>
            <person name="Liu Z."/>
            <person name="Liu W."/>
            <person name="Leng X."/>
            <person name="Peng Y."/>
            <person name="Wang N."/>
            <person name="Wang Y."/>
            <person name="Ma Z."/>
            <person name="Xu X."/>
            <person name="Zhang F."/>
            <person name="Xue H."/>
            <person name="Zhong H."/>
            <person name="Wang Y."/>
            <person name="Zhang K."/>
            <person name="Velt A."/>
            <person name="Avia K."/>
            <person name="Holtgrawe D."/>
            <person name="Grimplet J."/>
            <person name="Matus J.T."/>
            <person name="Ware D."/>
            <person name="Wu X."/>
            <person name="Wang H."/>
            <person name="Liu C."/>
            <person name="Fang Y."/>
            <person name="Rustenholz C."/>
            <person name="Cheng Z."/>
            <person name="Xiao H."/>
            <person name="Zhou Y."/>
        </authorList>
    </citation>
    <scope>NUCLEOTIDE SEQUENCE [LARGE SCALE GENOMIC DNA]</scope>
    <source>
        <strain evidence="10">cv. Pinot noir / PN40024</strain>
        <tissue evidence="9">Leaf</tissue>
    </source>
</reference>
<evidence type="ECO:0000256" key="3">
    <source>
        <dbReference type="ARBA" id="ARBA00008194"/>
    </source>
</evidence>